<sequence>MSERRRYIRFKDEDQGDILLYVEDETGEKYYFRALIVDESFKGLACVYVGKSQYPPGSLIYWQETDNFTTICQVIRSQEIMERVYFLALERLDLNP</sequence>
<accession>A0A098TLT7</accession>
<evidence type="ECO:0000313" key="2">
    <source>
        <dbReference type="Proteomes" id="UP000030170"/>
    </source>
</evidence>
<keyword evidence="2" id="KW-1185">Reference proteome</keyword>
<organism evidence="1 2">
    <name type="scientific">Neosynechococcus sphagnicola sy1</name>
    <dbReference type="NCBI Taxonomy" id="1497020"/>
    <lineage>
        <taxon>Bacteria</taxon>
        <taxon>Bacillati</taxon>
        <taxon>Cyanobacteriota</taxon>
        <taxon>Cyanophyceae</taxon>
        <taxon>Neosynechococcales</taxon>
        <taxon>Neosynechococcaceae</taxon>
        <taxon>Neosynechococcus</taxon>
    </lineage>
</organism>
<dbReference type="EMBL" id="JJML01000010">
    <property type="protein sequence ID" value="KGF73275.1"/>
    <property type="molecule type" value="Genomic_DNA"/>
</dbReference>
<proteinExistence type="predicted"/>
<dbReference type="RefSeq" id="WP_036531734.1">
    <property type="nucleotide sequence ID" value="NZ_JJML01000010.1"/>
</dbReference>
<protein>
    <submittedName>
        <fullName evidence="1">Uncharacterized protein</fullName>
    </submittedName>
</protein>
<gene>
    <name evidence="1" type="ORF">DO97_00820</name>
</gene>
<dbReference type="Proteomes" id="UP000030170">
    <property type="component" value="Unassembled WGS sequence"/>
</dbReference>
<comment type="caution">
    <text evidence="1">The sequence shown here is derived from an EMBL/GenBank/DDBJ whole genome shotgun (WGS) entry which is preliminary data.</text>
</comment>
<reference evidence="1 2" key="1">
    <citation type="journal article" date="2014" name="Mol. Ecol.">
        <title>Evolution of Synechococcus.</title>
        <authorList>
            <person name="Dvorak P."/>
            <person name="Casamatta D."/>
            <person name="Hasler P."/>
            <person name="Poulickova A."/>
            <person name="Ondrej V."/>
            <person name="Sanges R."/>
        </authorList>
    </citation>
    <scope>NUCLEOTIDE SEQUENCE [LARGE SCALE GENOMIC DNA]</scope>
    <source>
        <strain evidence="1 2">CAUP A 1101</strain>
    </source>
</reference>
<name>A0A098TLT7_9CYAN</name>
<evidence type="ECO:0000313" key="1">
    <source>
        <dbReference type="EMBL" id="KGF73275.1"/>
    </source>
</evidence>
<dbReference type="AlphaFoldDB" id="A0A098TLT7"/>